<protein>
    <submittedName>
        <fullName evidence="9">Spore germination protein</fullName>
    </submittedName>
</protein>
<dbReference type="PIRSF" id="PIRSF005690">
    <property type="entry name" value="GerBA"/>
    <property type="match status" value="1"/>
</dbReference>
<dbReference type="PANTHER" id="PTHR22550">
    <property type="entry name" value="SPORE GERMINATION PROTEIN"/>
    <property type="match status" value="1"/>
</dbReference>
<evidence type="ECO:0000256" key="8">
    <source>
        <dbReference type="SAM" id="Phobius"/>
    </source>
</evidence>
<reference evidence="9 10" key="1">
    <citation type="submission" date="2023-07" db="EMBL/GenBank/DDBJ databases">
        <title>Bacillus lucianemedeirus sp. nov, a new species isolated from an immunobiological production facility.</title>
        <authorList>
            <person name="Costa L.V."/>
            <person name="Miranda R.V.S.L."/>
            <person name="Brandao M.L.L."/>
            <person name="Reis C.M.F."/>
            <person name="Frazao A.M."/>
            <person name="Cruz F.V."/>
            <person name="Baio P.V.P."/>
            <person name="Veras J.F.C."/>
            <person name="Ramos J.N."/>
            <person name="Vieira V."/>
        </authorList>
    </citation>
    <scope>NUCLEOTIDE SEQUENCE [LARGE SCALE GENOMIC DNA]</scope>
    <source>
        <strain evidence="9 10">B190/17</strain>
    </source>
</reference>
<keyword evidence="5 6" id="KW-0472">Membrane</keyword>
<keyword evidence="4 8" id="KW-1133">Transmembrane helix</keyword>
<feature type="transmembrane region" description="Helical" evidence="8">
    <location>
        <begin position="316"/>
        <end position="335"/>
    </location>
</feature>
<proteinExistence type="inferred from homology"/>
<feature type="region of interest" description="Disordered" evidence="7">
    <location>
        <begin position="506"/>
        <end position="529"/>
    </location>
</feature>
<evidence type="ECO:0000256" key="1">
    <source>
        <dbReference type="ARBA" id="ARBA00004141"/>
    </source>
</evidence>
<evidence type="ECO:0000313" key="10">
    <source>
        <dbReference type="Proteomes" id="UP001619911"/>
    </source>
</evidence>
<dbReference type="EMBL" id="JAUIYO010000017">
    <property type="protein sequence ID" value="MFK2826914.1"/>
    <property type="molecule type" value="Genomic_DNA"/>
</dbReference>
<evidence type="ECO:0000256" key="5">
    <source>
        <dbReference type="ARBA" id="ARBA00023136"/>
    </source>
</evidence>
<dbReference type="Pfam" id="PF03323">
    <property type="entry name" value="GerA"/>
    <property type="match status" value="1"/>
</dbReference>
<evidence type="ECO:0000313" key="9">
    <source>
        <dbReference type="EMBL" id="MFK2826914.1"/>
    </source>
</evidence>
<gene>
    <name evidence="9" type="ORF">QYG89_14760</name>
</gene>
<keyword evidence="10" id="KW-1185">Reference proteome</keyword>
<dbReference type="Proteomes" id="UP001619911">
    <property type="component" value="Unassembled WGS sequence"/>
</dbReference>
<evidence type="ECO:0000256" key="7">
    <source>
        <dbReference type="SAM" id="MobiDB-lite"/>
    </source>
</evidence>
<feature type="transmembrane region" description="Helical" evidence="8">
    <location>
        <begin position="274"/>
        <end position="295"/>
    </location>
</feature>
<evidence type="ECO:0000256" key="2">
    <source>
        <dbReference type="ARBA" id="ARBA00005278"/>
    </source>
</evidence>
<organism evidence="9 10">
    <name type="scientific">Bacillus lumedeiriae</name>
    <dbReference type="NCBI Taxonomy" id="3058829"/>
    <lineage>
        <taxon>Bacteria</taxon>
        <taxon>Bacillati</taxon>
        <taxon>Bacillota</taxon>
        <taxon>Bacilli</taxon>
        <taxon>Bacillales</taxon>
        <taxon>Bacillaceae</taxon>
        <taxon>Bacillus</taxon>
    </lineage>
</organism>
<feature type="transmembrane region" description="Helical" evidence="8">
    <location>
        <begin position="440"/>
        <end position="463"/>
    </location>
</feature>
<evidence type="ECO:0000256" key="6">
    <source>
        <dbReference type="PIRNR" id="PIRNR005690"/>
    </source>
</evidence>
<sequence>MIRNVNKLLKKTKLKKKNLPLQKNQQNAKPQDVLHKDFNVNVETIRSIYENCMDVVFRPFLLFGKTRAILIYIDGLSDMEGLDENVLLPLMKQADGETPSFTELLENKLPVTKVKRVNLLADCIESISMGNPILLCEGEQAACSLGFPKWEKRSIEEPEAEAVVRGPREGFTESLQVSTSQLRRIIKSPALKIQSVKIGNYTRTTVALAYIEGIADQTLIEETANRLKRIEIDGILESSYIEEMIEDNPYSPFPQILSTERPDVACANLLEGRVVILVEGTPFTLIAPVTFFSLMQVQEDYYQRFLISTLIRWLRYLFLAVALFLPSLYVAVTTFHQEMVPSALLLSIAASRETVPFPAIIEVLLMEITFEALREAGVRLPKQVGAAVSIVGALVIGQAAVQAGLVSAPMVIVVAITGIASFMIPDYIAGITIRMLRFPFIFLAGTLGLLGVTMGLIAIVIHLCSLRSFGEPYLAPLAPLKVRELKDVLWRAPWWMMDTRPKFPGGSNLYRQAPNQAPSPNKGGETNNE</sequence>
<feature type="transmembrane region" description="Helical" evidence="8">
    <location>
        <begin position="407"/>
        <end position="428"/>
    </location>
</feature>
<dbReference type="InterPro" id="IPR004995">
    <property type="entry name" value="Spore_Ger"/>
</dbReference>
<comment type="caution">
    <text evidence="9">The sequence shown here is derived from an EMBL/GenBank/DDBJ whole genome shotgun (WGS) entry which is preliminary data.</text>
</comment>
<name>A0ABW8ICR7_9BACI</name>
<dbReference type="InterPro" id="IPR050768">
    <property type="entry name" value="UPF0353/GerABKA_families"/>
</dbReference>
<comment type="subcellular location">
    <subcellularLocation>
        <location evidence="6">Cell membrane</location>
    </subcellularLocation>
    <subcellularLocation>
        <location evidence="1">Membrane</location>
        <topology evidence="1">Multi-pass membrane protein</topology>
    </subcellularLocation>
</comment>
<feature type="compositionally biased region" description="Polar residues" evidence="7">
    <location>
        <begin position="509"/>
        <end position="529"/>
    </location>
</feature>
<comment type="similarity">
    <text evidence="2 6">Belongs to the GerABKA family.</text>
</comment>
<accession>A0ABW8ICR7</accession>
<evidence type="ECO:0000256" key="3">
    <source>
        <dbReference type="ARBA" id="ARBA00022692"/>
    </source>
</evidence>
<evidence type="ECO:0000256" key="4">
    <source>
        <dbReference type="ARBA" id="ARBA00022989"/>
    </source>
</evidence>
<keyword evidence="3 8" id="KW-0812">Transmembrane</keyword>
<dbReference type="PANTHER" id="PTHR22550:SF5">
    <property type="entry name" value="LEUCINE ZIPPER PROTEIN 4"/>
    <property type="match status" value="1"/>
</dbReference>
<feature type="transmembrane region" description="Helical" evidence="8">
    <location>
        <begin position="384"/>
        <end position="401"/>
    </location>
</feature>